<dbReference type="Gene3D" id="1.10.443.10">
    <property type="entry name" value="Intergrase catalytic core"/>
    <property type="match status" value="1"/>
</dbReference>
<evidence type="ECO:0000313" key="4">
    <source>
        <dbReference type="EMBL" id="MPN17309.1"/>
    </source>
</evidence>
<name>A0A645FUW2_9ZZZZ</name>
<evidence type="ECO:0000259" key="3">
    <source>
        <dbReference type="PROSITE" id="PS51898"/>
    </source>
</evidence>
<dbReference type="EMBL" id="VSSQ01064405">
    <property type="protein sequence ID" value="MPN17309.1"/>
    <property type="molecule type" value="Genomic_DNA"/>
</dbReference>
<evidence type="ECO:0000256" key="1">
    <source>
        <dbReference type="ARBA" id="ARBA00023125"/>
    </source>
</evidence>
<dbReference type="InterPro" id="IPR011010">
    <property type="entry name" value="DNA_brk_join_enz"/>
</dbReference>
<reference evidence="4" key="1">
    <citation type="submission" date="2019-08" db="EMBL/GenBank/DDBJ databases">
        <authorList>
            <person name="Kucharzyk K."/>
            <person name="Murdoch R.W."/>
            <person name="Higgins S."/>
            <person name="Loffler F."/>
        </authorList>
    </citation>
    <scope>NUCLEOTIDE SEQUENCE</scope>
</reference>
<dbReference type="Pfam" id="PF00589">
    <property type="entry name" value="Phage_integrase"/>
    <property type="match status" value="1"/>
</dbReference>
<dbReference type="AlphaFoldDB" id="A0A645FUW2"/>
<dbReference type="CDD" id="cd00397">
    <property type="entry name" value="DNA_BRE_C"/>
    <property type="match status" value="1"/>
</dbReference>
<dbReference type="PANTHER" id="PTHR30349">
    <property type="entry name" value="PHAGE INTEGRASE-RELATED"/>
    <property type="match status" value="1"/>
</dbReference>
<dbReference type="GO" id="GO:0015074">
    <property type="term" value="P:DNA integration"/>
    <property type="evidence" value="ECO:0007669"/>
    <property type="project" value="InterPro"/>
</dbReference>
<comment type="caution">
    <text evidence="4">The sequence shown here is derived from an EMBL/GenBank/DDBJ whole genome shotgun (WGS) entry which is preliminary data.</text>
</comment>
<proteinExistence type="predicted"/>
<protein>
    <submittedName>
        <fullName evidence="4">Tyrosine recombinase XerC</fullName>
    </submittedName>
</protein>
<dbReference type="SUPFAM" id="SSF56349">
    <property type="entry name" value="DNA breaking-rejoining enzymes"/>
    <property type="match status" value="1"/>
</dbReference>
<gene>
    <name evidence="4" type="primary">xerC_223</name>
    <name evidence="4" type="ORF">SDC9_164662</name>
</gene>
<organism evidence="4">
    <name type="scientific">bioreactor metagenome</name>
    <dbReference type="NCBI Taxonomy" id="1076179"/>
    <lineage>
        <taxon>unclassified sequences</taxon>
        <taxon>metagenomes</taxon>
        <taxon>ecological metagenomes</taxon>
    </lineage>
</organism>
<dbReference type="InterPro" id="IPR002104">
    <property type="entry name" value="Integrase_catalytic"/>
</dbReference>
<keyword evidence="2" id="KW-0233">DNA recombination</keyword>
<keyword evidence="1" id="KW-0238">DNA-binding</keyword>
<dbReference type="PROSITE" id="PS51898">
    <property type="entry name" value="TYR_RECOMBINASE"/>
    <property type="match status" value="1"/>
</dbReference>
<dbReference type="PANTHER" id="PTHR30349:SF41">
    <property type="entry name" value="INTEGRASE_RECOMBINASE PROTEIN MJ0367-RELATED"/>
    <property type="match status" value="1"/>
</dbReference>
<dbReference type="InterPro" id="IPR050090">
    <property type="entry name" value="Tyrosine_recombinase_XerCD"/>
</dbReference>
<accession>A0A645FUW2</accession>
<evidence type="ECO:0000256" key="2">
    <source>
        <dbReference type="ARBA" id="ARBA00023172"/>
    </source>
</evidence>
<dbReference type="InterPro" id="IPR013762">
    <property type="entry name" value="Integrase-like_cat_sf"/>
</dbReference>
<dbReference type="GO" id="GO:0006310">
    <property type="term" value="P:DNA recombination"/>
    <property type="evidence" value="ECO:0007669"/>
    <property type="project" value="UniProtKB-KW"/>
</dbReference>
<dbReference type="GO" id="GO:0003677">
    <property type="term" value="F:DNA binding"/>
    <property type="evidence" value="ECO:0007669"/>
    <property type="project" value="UniProtKB-KW"/>
</dbReference>
<sequence length="272" mass="31400">MVETKQFEFPTDSVESHYLLTQKNVITKFFSERTPSSWSRNTLDQRSGLEPSVRARLLEVIEIDHPENPWSRCVRERNRLLVLWYYHTGVRRAELLGVKVADINFQQAEVLIARRPIDVEDSRRDKPDAKTRDRVLPISRTLAKDTHEYVMKARRRTGCARSHPFLFVATGSGSPLTLSAVNAVFAALRRKVPGIPDDFCPHVLRHTWNDRFSELSDKERLEPAEEKKMRSNLMGWSETSSTAETYTRRHVRRKARKASLAMQDGALGDIEI</sequence>
<feature type="domain" description="Tyr recombinase" evidence="3">
    <location>
        <begin position="44"/>
        <end position="262"/>
    </location>
</feature>